<dbReference type="InterPro" id="IPR010243">
    <property type="entry name" value="RNA_pol_bsu_bac"/>
</dbReference>
<feature type="binding site" evidence="12">
    <location>
        <position position="2252"/>
    </location>
    <ligand>
        <name>Zn(2+)</name>
        <dbReference type="ChEBI" id="CHEBI:29105"/>
        <label>2</label>
    </ligand>
</feature>
<dbReference type="Pfam" id="PF00562">
    <property type="entry name" value="RNA_pol_Rpb2_6"/>
    <property type="match status" value="1"/>
</dbReference>
<dbReference type="InterPro" id="IPR038120">
    <property type="entry name" value="Rpb1_funnel_sf"/>
</dbReference>
<dbReference type="PANTHER" id="PTHR19376:SF54">
    <property type="entry name" value="DNA-DIRECTED RNA POLYMERASE SUBUNIT BETA"/>
    <property type="match status" value="1"/>
</dbReference>
<dbReference type="NCBIfam" id="NF001616">
    <property type="entry name" value="PRK00405.1"/>
    <property type="match status" value="1"/>
</dbReference>
<accession>E7AA48</accession>
<dbReference type="InterPro" id="IPR014724">
    <property type="entry name" value="RNA_pol_RPB2_OB-fold"/>
</dbReference>
<comment type="similarity">
    <text evidence="1">In the N-terminal section; belongs to the RNA polymerase beta chain family.</text>
</comment>
<evidence type="ECO:0000256" key="5">
    <source>
        <dbReference type="ARBA" id="ARBA00022695"/>
    </source>
</evidence>
<keyword evidence="4 11" id="KW-0808">Transferase</keyword>
<keyword evidence="9 11" id="KW-0804">Transcription</keyword>
<dbReference type="InterPro" id="IPR042107">
    <property type="entry name" value="DNA-dir_RNA_pol_bsu_ext_1_sf"/>
</dbReference>
<keyword evidence="3 11" id="KW-0240">DNA-directed RNA polymerase</keyword>
<comment type="cofactor">
    <cofactor evidence="12">
        <name>Mg(2+)</name>
        <dbReference type="ChEBI" id="CHEBI:18420"/>
    </cofactor>
    <text evidence="12">Binds 1 Mg(2+) ion per subunit.</text>
</comment>
<dbReference type="NCBIfam" id="NF007172">
    <property type="entry name" value="PRK09603.1"/>
    <property type="match status" value="1"/>
</dbReference>
<dbReference type="Gene3D" id="3.90.1110.10">
    <property type="entry name" value="RNA polymerase Rpb2, domain 2"/>
    <property type="match status" value="1"/>
</dbReference>
<evidence type="ECO:0000256" key="9">
    <source>
        <dbReference type="ARBA" id="ARBA00023163"/>
    </source>
</evidence>
<dbReference type="Proteomes" id="UP000007934">
    <property type="component" value="Chromosome"/>
</dbReference>
<feature type="binding site" evidence="12">
    <location>
        <position position="1464"/>
    </location>
    <ligand>
        <name>Zn(2+)</name>
        <dbReference type="ChEBI" id="CHEBI:29105"/>
        <label>1</label>
    </ligand>
</feature>
<name>E7AA48_HELFC</name>
<organism evidence="16 17">
    <name type="scientific">Helicobacter felis (strain ATCC 49179 / CCUG 28539 / NCTC 12436 / CS1)</name>
    <dbReference type="NCBI Taxonomy" id="936155"/>
    <lineage>
        <taxon>Bacteria</taxon>
        <taxon>Pseudomonadati</taxon>
        <taxon>Campylobacterota</taxon>
        <taxon>Epsilonproteobacteria</taxon>
        <taxon>Campylobacterales</taxon>
        <taxon>Helicobacteraceae</taxon>
        <taxon>Helicobacter</taxon>
    </lineage>
</organism>
<dbReference type="InterPro" id="IPR007066">
    <property type="entry name" value="RNA_pol_Rpb1_3"/>
</dbReference>
<dbReference type="GO" id="GO:0006351">
    <property type="term" value="P:DNA-templated transcription"/>
    <property type="evidence" value="ECO:0007669"/>
    <property type="project" value="UniProtKB-UniRule"/>
</dbReference>
<dbReference type="GO" id="GO:0000428">
    <property type="term" value="C:DNA-directed RNA polymerase complex"/>
    <property type="evidence" value="ECO:0007669"/>
    <property type="project" value="UniProtKB-KW"/>
</dbReference>
<evidence type="ECO:0000256" key="14">
    <source>
        <dbReference type="RuleBase" id="RU363031"/>
    </source>
</evidence>
<dbReference type="InterPro" id="IPR007121">
    <property type="entry name" value="RNA_pol_bsu_CS"/>
</dbReference>
<feature type="binding site" evidence="12">
    <location>
        <position position="2262"/>
    </location>
    <ligand>
        <name>Zn(2+)</name>
        <dbReference type="ChEBI" id="CHEBI:29105"/>
        <label>2</label>
    </ligand>
</feature>
<dbReference type="Pfam" id="PF05000">
    <property type="entry name" value="RNA_pol_Rpb1_4"/>
    <property type="match status" value="1"/>
</dbReference>
<dbReference type="GO" id="GO:0008270">
    <property type="term" value="F:zinc ion binding"/>
    <property type="evidence" value="ECO:0007669"/>
    <property type="project" value="UniProtKB-UniRule"/>
</dbReference>
<dbReference type="HOGENOM" id="CLU_000524_0_1_7"/>
<dbReference type="InterPro" id="IPR037034">
    <property type="entry name" value="RNA_pol_Rpb2_2_sf"/>
</dbReference>
<dbReference type="GO" id="GO:0003677">
    <property type="term" value="F:DNA binding"/>
    <property type="evidence" value="ECO:0007669"/>
    <property type="project" value="UniProtKB-UniRule"/>
</dbReference>
<feature type="binding site" evidence="12">
    <location>
        <position position="1448"/>
    </location>
    <ligand>
        <name>Zn(2+)</name>
        <dbReference type="ChEBI" id="CHEBI:29105"/>
        <label>1</label>
    </ligand>
</feature>
<dbReference type="InterPro" id="IPR007644">
    <property type="entry name" value="RNA_pol_bsu_protrusion"/>
</dbReference>
<dbReference type="GO" id="GO:0003899">
    <property type="term" value="F:DNA-directed RNA polymerase activity"/>
    <property type="evidence" value="ECO:0007669"/>
    <property type="project" value="UniProtKB-UniRule"/>
</dbReference>
<evidence type="ECO:0000256" key="8">
    <source>
        <dbReference type="ARBA" id="ARBA00022842"/>
    </source>
</evidence>
<dbReference type="HAMAP" id="MF_01322">
    <property type="entry name" value="RNApol_bact_RpoC"/>
    <property type="match status" value="1"/>
</dbReference>
<dbReference type="EC" id="2.7.7.6" evidence="11"/>
<feature type="binding site" evidence="12">
    <location>
        <position position="1467"/>
    </location>
    <ligand>
        <name>Zn(2+)</name>
        <dbReference type="ChEBI" id="CHEBI:29105"/>
        <label>1</label>
    </ligand>
</feature>
<dbReference type="Pfam" id="PF04983">
    <property type="entry name" value="RNA_pol_Rpb1_3"/>
    <property type="match status" value="1"/>
</dbReference>
<dbReference type="Pfam" id="PF04561">
    <property type="entry name" value="RNA_pol_Rpb2_2"/>
    <property type="match status" value="2"/>
</dbReference>
<dbReference type="Gene3D" id="1.10.150.390">
    <property type="match status" value="1"/>
</dbReference>
<evidence type="ECO:0000256" key="10">
    <source>
        <dbReference type="ARBA" id="ARBA00048552"/>
    </source>
</evidence>
<comment type="similarity">
    <text evidence="2">In the C-terminal section; belongs to the RNA polymerase beta' chain family.</text>
</comment>
<evidence type="ECO:0000256" key="4">
    <source>
        <dbReference type="ARBA" id="ARBA00022679"/>
    </source>
</evidence>
<feature type="binding site" evidence="12">
    <location>
        <position position="1450"/>
    </location>
    <ligand>
        <name>Zn(2+)</name>
        <dbReference type="ChEBI" id="CHEBI:29105"/>
        <label>1</label>
    </ligand>
</feature>
<keyword evidence="6 12" id="KW-0479">Metal-binding</keyword>
<evidence type="ECO:0000259" key="15">
    <source>
        <dbReference type="SMART" id="SM00663"/>
    </source>
</evidence>
<dbReference type="Pfam" id="PF00623">
    <property type="entry name" value="RNA_pol_Rpb1_2"/>
    <property type="match status" value="2"/>
</dbReference>
<dbReference type="Gene3D" id="4.10.860.120">
    <property type="entry name" value="RNA polymerase II, clamp domain"/>
    <property type="match status" value="1"/>
</dbReference>
<dbReference type="Gene3D" id="1.10.40.90">
    <property type="match status" value="1"/>
</dbReference>
<dbReference type="InterPro" id="IPR007080">
    <property type="entry name" value="RNA_pol_Rpb1_1"/>
</dbReference>
<dbReference type="Gene3D" id="3.90.1800.10">
    <property type="entry name" value="RNA polymerase alpha subunit dimerisation domain"/>
    <property type="match status" value="1"/>
</dbReference>
<evidence type="ECO:0000256" key="3">
    <source>
        <dbReference type="ARBA" id="ARBA00022478"/>
    </source>
</evidence>
<dbReference type="GeneID" id="36133715"/>
<dbReference type="Pfam" id="PF10385">
    <property type="entry name" value="RNA_pol_Rpb2_45"/>
    <property type="match status" value="1"/>
</dbReference>
<feature type="binding site" evidence="12">
    <location>
        <position position="2259"/>
    </location>
    <ligand>
        <name>Zn(2+)</name>
        <dbReference type="ChEBI" id="CHEBI:29105"/>
        <label>2</label>
    </ligand>
</feature>
<dbReference type="SUPFAM" id="SSF64484">
    <property type="entry name" value="beta and beta-prime subunits of DNA dependent RNA-polymerase"/>
    <property type="match status" value="2"/>
</dbReference>
<dbReference type="GO" id="GO:0000287">
    <property type="term" value="F:magnesium ion binding"/>
    <property type="evidence" value="ECO:0007669"/>
    <property type="project" value="UniProtKB-UniRule"/>
</dbReference>
<dbReference type="Pfam" id="PF04998">
    <property type="entry name" value="RNA_pol_Rpb1_5"/>
    <property type="match status" value="1"/>
</dbReference>
<feature type="binding site" evidence="12">
    <location>
        <position position="1848"/>
    </location>
    <ligand>
        <name>Mg(2+)</name>
        <dbReference type="ChEBI" id="CHEBI:18420"/>
    </ligand>
</feature>
<keyword evidence="7 12" id="KW-0862">Zinc</keyword>
<dbReference type="Gene3D" id="2.40.50.150">
    <property type="match status" value="1"/>
</dbReference>
<dbReference type="NCBIfam" id="TIGR02386">
    <property type="entry name" value="rpoC_TIGR"/>
    <property type="match status" value="1"/>
</dbReference>
<dbReference type="CDD" id="cd02655">
    <property type="entry name" value="RNAP_beta'_C"/>
    <property type="match status" value="1"/>
</dbReference>
<dbReference type="SMART" id="SM00663">
    <property type="entry name" value="RPOLA_N"/>
    <property type="match status" value="1"/>
</dbReference>
<dbReference type="Gene3D" id="2.40.50.100">
    <property type="match status" value="4"/>
</dbReference>
<dbReference type="RefSeq" id="WP_013468989.1">
    <property type="nucleotide sequence ID" value="NC_014810.2"/>
</dbReference>
<feature type="binding site" evidence="12">
    <location>
        <position position="2178"/>
    </location>
    <ligand>
        <name>Zn(2+)</name>
        <dbReference type="ChEBI" id="CHEBI:29105"/>
        <label>2</label>
    </ligand>
</feature>
<keyword evidence="5 11" id="KW-0548">Nucleotidyltransferase</keyword>
<evidence type="ECO:0000256" key="1">
    <source>
        <dbReference type="ARBA" id="ARBA00007616"/>
    </source>
</evidence>
<evidence type="ECO:0000313" key="17">
    <source>
        <dbReference type="Proteomes" id="UP000007934"/>
    </source>
</evidence>
<comment type="similarity">
    <text evidence="11 14">Belongs to the RNA polymerase beta chain family.</text>
</comment>
<dbReference type="InterPro" id="IPR007641">
    <property type="entry name" value="RNA_pol_Rpb2_7"/>
</dbReference>
<evidence type="ECO:0000256" key="6">
    <source>
        <dbReference type="ARBA" id="ARBA00022723"/>
    </source>
</evidence>
<dbReference type="InterPro" id="IPR007083">
    <property type="entry name" value="RNA_pol_Rpb1_4"/>
</dbReference>
<dbReference type="HAMAP" id="MF_01321">
    <property type="entry name" value="RNApol_bact_RpoB"/>
    <property type="match status" value="1"/>
</dbReference>
<feature type="binding site" evidence="12">
    <location>
        <position position="1852"/>
    </location>
    <ligand>
        <name>Mg(2+)</name>
        <dbReference type="ChEBI" id="CHEBI:18420"/>
    </ligand>
</feature>
<dbReference type="Gene3D" id="1.10.1790.20">
    <property type="match status" value="1"/>
</dbReference>
<dbReference type="InterPro" id="IPR007645">
    <property type="entry name" value="RNA_pol_Rpb2_3"/>
</dbReference>
<dbReference type="InterPro" id="IPR007642">
    <property type="entry name" value="RNA_pol_Rpb2_2"/>
</dbReference>
<protein>
    <recommendedName>
        <fullName evidence="11 12">Multifunctional fusion protein</fullName>
    </recommendedName>
    <domain>
        <recommendedName>
            <fullName evidence="11">DNA-directed RNA polymerase subunit beta</fullName>
            <shortName evidence="11">RNAP subunit beta</shortName>
            <ecNumber evidence="11">2.7.7.6</ecNumber>
        </recommendedName>
        <alternativeName>
            <fullName evidence="11">RNA polymerase subunit beta</fullName>
        </alternativeName>
        <alternativeName>
            <fullName evidence="11">Transcriptase subunit beta</fullName>
        </alternativeName>
    </domain>
    <domain>
        <recommendedName>
            <fullName evidence="12">DNA-directed RNA polymerase subunit beta'</fullName>
            <shortName evidence="12">RNAP subunit beta'</shortName>
        </recommendedName>
        <alternativeName>
            <fullName evidence="12">RNA polymerase subunit beta'</fullName>
        </alternativeName>
        <alternativeName>
            <fullName evidence="12">Transcriptase subunit beta'</fullName>
        </alternativeName>
    </domain>
</protein>
<feature type="domain" description="RNA polymerase N-terminal" evidence="15">
    <location>
        <begin position="1623"/>
        <end position="1902"/>
    </location>
</feature>
<comment type="similarity">
    <text evidence="12 13">Belongs to the RNA polymerase beta' chain family.</text>
</comment>
<evidence type="ECO:0000313" key="16">
    <source>
        <dbReference type="EMBL" id="CBY82620.1"/>
    </source>
</evidence>
<dbReference type="Pfam" id="PF04563">
    <property type="entry name" value="RNA_pol_Rpb2_1"/>
    <property type="match status" value="1"/>
</dbReference>
<dbReference type="Pfam" id="PF04565">
    <property type="entry name" value="RNA_pol_Rpb2_3"/>
    <property type="match status" value="1"/>
</dbReference>
<dbReference type="Pfam" id="PF04560">
    <property type="entry name" value="RNA_pol_Rpb2_7"/>
    <property type="match status" value="1"/>
</dbReference>
<dbReference type="InterPro" id="IPR007120">
    <property type="entry name" value="DNA-dir_RNAP_su2_dom"/>
</dbReference>
<feature type="binding site" evidence="12">
    <location>
        <position position="1850"/>
    </location>
    <ligand>
        <name>Mg(2+)</name>
        <dbReference type="ChEBI" id="CHEBI:18420"/>
    </ligand>
</feature>
<evidence type="ECO:0000256" key="7">
    <source>
        <dbReference type="ARBA" id="ARBA00022833"/>
    </source>
</evidence>
<dbReference type="NCBIfam" id="TIGR02013">
    <property type="entry name" value="rpoB"/>
    <property type="match status" value="1"/>
</dbReference>
<sequence>MQYSALTQRLRADFTKMAQELEVPNLLLLQKNSYEAFLHPKGGRESGIERVFKSVFPIHDTQNRITLEYDGCEYGKSKYTVREAMERGITYSVPLKIKIRLILWEKDPKTEERLGPKDIKEQSIFIREIPLMTDRTSFIINGVERVVVNQLHRSPGVIFKEEKSTTSANKLIYTGQIIPDRGSWLYFEYDAKDTLHVRINKRRKVSATILFRALGYSKQDIIRIFYPLLKVRCVGEKYYIPFADINLDQHFDFDLKDDKGNVLVVANKKLSNKKARDLRASKIEWVEYPSDVLRNRYLAEPVLNAQGEVLLDSLTLLETSKLEKIQEAGISEFVIANDLALGHDVALIQSFLGDADALRLLRQSEKIEDESALAAIRIYKVMRPGDPVTPDVAKAYVQQLFFDPERYDLTMVGRMKMNHKLQVKVPDYVTVLTHEDIIATMKYLIKIKNGQGQIDDRDHLGNRRIRAVGELLANELHEGLMKMQKTIKDKLSTMNNALESLMPHDLVNSKTITSTILEFFMSGQLSQFMDQTNLLSEVTHKRRISALGEGGLVKDRVGFEARDVHPTHYGRICPIETPEGQNIGLINTLSTFTRVNDLGFIEAPYKKVINGKVSEEVVYLTAIQEEGQVIAPASTRIDAQGYIQDDFLETRVSGEIVMREKDKVTLMDLSSRMLVGVAASLIPFLEHDDANRALMGTNMQRQAVPLLKAETPIVGTGIESIIARDSWGSVKATRSGIVEKVDSKNIYILGEGEQTYIDAYLLQKNLRTNQNTCFNQTPIVKVGDRVQAGQIIADGPSMDSGELALGKNIRVAFMPWNGYNFEDAIVVSEKITKDDVFTSVHIYEKEVEARELKHGIEEFTADIPDVKEEEVAHLDSGGIVKIGTYVNAGMILVGKVSPKGEMKSTPEERLLRAIFGDKAGHVVNKSLYCPPSLEGVVIGVHILTKKGYEKDARAVSAYEEEKATLDIEHFDRLTMLNREELLQISALFSKEPLEESTTLNDITYPKGSKIPKDVVMEINRFGLASLAKKYRKAVQDQFEHIKTNFLEQKKILGQEHEEKLSILEKDDILPNGVIKKVKIYIATKRKLKVGDKMAGRHGNKGIVSNIVPIADMPYTADGEPVDIVLNPLGVPSRMNIGQILEVHLGLVGKQLGGQIDALLKSHTQDMLAKLRAKMLEIAHVVNIQNDSLAKMLENCPDETLLAYARDWSSGVKFAIPVFEGISEEQFKRLFELAQIDPDGKVELYDGRTGEKMKERVNVGYMYMLKLHHLVDEKVHARSTGPYSLVTQQPVGGKALFGGQRFGEMEVWALESYGAAHTLKEMLTIKSDDIKGRENAYKAVARGEHVGESEIPETFYVLTKELQSLGLEVSIFGDEVDEFGAPKPIAIKEDERPKDFSSFQLTLASPDKIREWSYGEVKKPETINYRTLKPERDGLFCMKIFGPTKDYECLCGKYKKPRYKTIGSCEKCGVAITSSKVRSFRMGHIELATPVAHIWYVNSLPSRIGTLLGIKMKDLERVLYYEAYIVQEPGEAFYDLENTKPVCKYDILNEEQFQSVARRYEDHGFVAHMGGEVIKNLLEELDLVHLLNSLKEEVKGTNSDAKKKKLIKRLKVVESFLNSGNRPEWMVLTALPVLPPDLRPLVALDGGKFAVSDVNELYRRVINRNQRLKRLMELGAPEIIVRNEKRMLQESVDALFDNGRNANAVKGANKRPLKSLSEIIKGKQGRFRQNLLGKRVDFSGRSVIVVGPNLQMDQCGLPKNMALELFKPHLLSKLEEKGFATTLKQAKRMIEQKTNEVWECLEEIVDGYPVLLNRAPTLHKQSIQAFHPKLIDGKAIQLHPLVCSAFNADFDGDQMAVHVPLSQEAITECKVLMLSSMNILLPASGKAVAVPSQDMVLGIYYLSLEKKDVLGGHKIFSGVAEVLVAIDAKELDLHAKVRVLQDRHILETTAGRLVIKSILPEFVPPHLWNKVMKKKDIGALVDFVYKEGGIGKTAQFLDNLKMLGFRYATQAGISISIEDIITPHNKAHLIENAKEQVKAIQGQSEGGHLSEQERYNKIIDIWTEVNDVMGKEMMEAIAKDKQGFNSIYMMADSGARGSATQIRQLSAMRGLMTKPDGSIIETPIISNFKEGLNVLEYFNSTHGARKGLADTALKTATAGYLTRKLIDVAQNVKVVQEDCGTHEGIEITDITVGSELIEPLEERIFGRVLVEDIIDPLTNEILLNTDTLIDEEKAKKIVEAGIKSVTIRTPITCKAHKGVCAKCYGLNLGEGKMVKPGEAVGVVAAQSIGEPGTQLTLRTFHVGGTASRSQEEREIVANNEGFVRFFNVKTYKNKEGKNIIANRRNAAILVVEPKIKAPFDGEIRIDNSHEEVVLSVLNGAQEARFVLRKSDVAKPNELAGVSGKIEGKIYLPYGSGHKVHKGGSIADIIKDSWNVPNRIPYASEITINDNDPITQDIYAKEKGVVKYYNLVDDHLERFRDIQVGAVVSEKGLFAVVADENDREAIRHYIARGSVIETGDNSPVEPKTLLVKANQEAKHLIATWDPYSTPIIADIKGKVYFQDIVPGVSVTQVEDQNTNISTMTVNDYIPNDLKPCLVIEAETGEEITYPLESKTAIMVNDGAQVEVADILAKVPKATAKSKDITGGLPRVSDIFEARKSKPKDTAILSEKDGIVSFGKAVRNKERVVIEASDGSRSEHFVDKGKKILVHPNEFVHAGEAITEGVVSSHDILRISGEKELHKYIVSEVQKVYRGQGVNIADKHIEIIVSQMLRQVRILDSGDSKFIEGDLVSKKHFREENQRVLSLKGEPAIAEPVLLGITRAAIGSDSIISAASFQETTKVLTEASIAMKKDFLEDLKENVVLGRMIPVGTGLYKDKRICLQLEEVE</sequence>
<keyword evidence="8 12" id="KW-0460">Magnesium</keyword>
<evidence type="ECO:0000256" key="2">
    <source>
        <dbReference type="ARBA" id="ARBA00009839"/>
    </source>
</evidence>
<dbReference type="InterPro" id="IPR044893">
    <property type="entry name" value="RNA_pol_Rpb1_clamp_domain"/>
</dbReference>
<comment type="catalytic activity">
    <reaction evidence="10 11 13">
        <text>RNA(n) + a ribonucleoside 5'-triphosphate = RNA(n+1) + diphosphate</text>
        <dbReference type="Rhea" id="RHEA:21248"/>
        <dbReference type="Rhea" id="RHEA-COMP:14527"/>
        <dbReference type="Rhea" id="RHEA-COMP:17342"/>
        <dbReference type="ChEBI" id="CHEBI:33019"/>
        <dbReference type="ChEBI" id="CHEBI:61557"/>
        <dbReference type="ChEBI" id="CHEBI:140395"/>
        <dbReference type="EC" id="2.7.7.6"/>
    </reaction>
</comment>
<dbReference type="Gene3D" id="2.30.150.10">
    <property type="entry name" value="DNA-directed RNA polymerase, beta subunit, external 1 domain"/>
    <property type="match status" value="1"/>
</dbReference>
<dbReference type="Gene3D" id="3.90.1100.10">
    <property type="match status" value="2"/>
</dbReference>
<keyword evidence="17" id="KW-1185">Reference proteome</keyword>
<proteinExistence type="inferred from homology"/>
<dbReference type="EMBL" id="FQ670179">
    <property type="protein sequence ID" value="CBY82620.1"/>
    <property type="molecule type" value="Genomic_DNA"/>
</dbReference>
<dbReference type="OrthoDB" id="9815296at2"/>
<dbReference type="KEGG" id="hfe:HFELIS_05360"/>
<dbReference type="CDD" id="cd00653">
    <property type="entry name" value="RNA_pol_B_RPB2"/>
    <property type="match status" value="1"/>
</dbReference>
<dbReference type="Gene3D" id="1.10.274.100">
    <property type="entry name" value="RNA polymerase Rpb1, domain 3"/>
    <property type="match status" value="2"/>
</dbReference>
<dbReference type="InterPro" id="IPR006592">
    <property type="entry name" value="RNA_pol_N"/>
</dbReference>
<dbReference type="InterPro" id="IPR000722">
    <property type="entry name" value="RNA_pol_asu"/>
</dbReference>
<comment type="subunit">
    <text evidence="11 14">The RNAP catalytic core consists of 2 alpha, 1 beta, 1 beta' and 1 omega subunit. When a sigma factor is associated with the core the holoenzyme is formed, which can initiate transcription.</text>
</comment>
<dbReference type="InterPro" id="IPR012754">
    <property type="entry name" value="DNA-dir_RpoC_beta_prime_bact"/>
</dbReference>
<dbReference type="Gene3D" id="2.40.40.20">
    <property type="match status" value="1"/>
</dbReference>
<dbReference type="eggNOG" id="COG0086">
    <property type="taxonomic scope" value="Bacteria"/>
</dbReference>
<dbReference type="InterPro" id="IPR019462">
    <property type="entry name" value="DNA-dir_RNA_pol_bsu_external_1"/>
</dbReference>
<dbReference type="InterPro" id="IPR042102">
    <property type="entry name" value="RNA_pol_Rpb1_3_sf"/>
</dbReference>
<dbReference type="InterPro" id="IPR037033">
    <property type="entry name" value="DNA-dir_RNAP_su2_hyb_sf"/>
</dbReference>
<dbReference type="PROSITE" id="PS01166">
    <property type="entry name" value="RNA_POL_BETA"/>
    <property type="match status" value="1"/>
</dbReference>
<dbReference type="Gene3D" id="2.40.270.10">
    <property type="entry name" value="DNA-directed RNA polymerase, subunit 2, domain 6"/>
    <property type="match status" value="1"/>
</dbReference>
<evidence type="ECO:0000256" key="13">
    <source>
        <dbReference type="RuleBase" id="RU004279"/>
    </source>
</evidence>
<evidence type="ECO:0000256" key="11">
    <source>
        <dbReference type="HAMAP-Rule" id="MF_01321"/>
    </source>
</evidence>
<dbReference type="PANTHER" id="PTHR19376">
    <property type="entry name" value="DNA-DIRECTED RNA POLYMERASE"/>
    <property type="match status" value="1"/>
</dbReference>
<dbReference type="Gene3D" id="1.10.132.30">
    <property type="match status" value="1"/>
</dbReference>
<reference evidence="16 17" key="1">
    <citation type="journal article" date="2011" name="Genome Biol. Evol.">
        <title>Comparative whole genome sequence analysis of the carcinogenic bacterial model pathogen Helicobacter felis.</title>
        <authorList>
            <person name="Arnold I.C."/>
            <person name="Zigova Z."/>
            <person name="Holden M."/>
            <person name="Lawley T.D."/>
            <person name="Rad R."/>
            <person name="Dougan G."/>
            <person name="Falkow S."/>
            <person name="Bentley S.D."/>
            <person name="Muller A."/>
        </authorList>
    </citation>
    <scope>NUCLEOTIDE SEQUENCE [LARGE SCALE GENOMIC DNA]</scope>
    <source>
        <strain evidence="17">ATCC 49179 / CCUG 28539 / NCTC 12436 / CS1</strain>
    </source>
</reference>
<dbReference type="Pfam" id="PF04997">
    <property type="entry name" value="RNA_pol_Rpb1_1"/>
    <property type="match status" value="1"/>
</dbReference>
<dbReference type="InterPro" id="IPR045867">
    <property type="entry name" value="DNA-dir_RpoC_beta_prime"/>
</dbReference>
<evidence type="ECO:0000256" key="12">
    <source>
        <dbReference type="HAMAP-Rule" id="MF_01322"/>
    </source>
</evidence>
<dbReference type="InterPro" id="IPR015712">
    <property type="entry name" value="DNA-dir_RNA_pol_su2"/>
</dbReference>
<dbReference type="GO" id="GO:0032549">
    <property type="term" value="F:ribonucleoside binding"/>
    <property type="evidence" value="ECO:0007669"/>
    <property type="project" value="InterPro"/>
</dbReference>
<dbReference type="STRING" id="936155.HFELIS_05360"/>
<comment type="cofactor">
    <cofactor evidence="12">
        <name>Zn(2+)</name>
        <dbReference type="ChEBI" id="CHEBI:29105"/>
    </cofactor>
    <text evidence="12">Binds 2 Zn(2+) ions per subunit.</text>
</comment>
<dbReference type="InterPro" id="IPR007081">
    <property type="entry name" value="RNA_pol_Rpb1_5"/>
</dbReference>
<dbReference type="eggNOG" id="COG0085">
    <property type="taxonomic scope" value="Bacteria"/>
</dbReference>
<dbReference type="CDD" id="cd01609">
    <property type="entry name" value="RNAP_beta'_N"/>
    <property type="match status" value="1"/>
</dbReference>
<gene>
    <name evidence="11" type="primary">rpoB</name>
    <name evidence="12" type="synonym">rpoC</name>
    <name evidence="16" type="ordered locus">Hfelis_05360</name>
</gene>
<comment type="function">
    <text evidence="11 13">DNA-dependent RNA polymerase catalyzes the transcription of DNA into RNA using the four ribonucleoside triphosphates as substrates.</text>
</comment>